<name>A0AAV1NLZ9_SCOSC</name>
<organism evidence="2 3">
    <name type="scientific">Scomber scombrus</name>
    <name type="common">Atlantic mackerel</name>
    <name type="synonym">Scomber vernalis</name>
    <dbReference type="NCBI Taxonomy" id="13677"/>
    <lineage>
        <taxon>Eukaryota</taxon>
        <taxon>Metazoa</taxon>
        <taxon>Chordata</taxon>
        <taxon>Craniata</taxon>
        <taxon>Vertebrata</taxon>
        <taxon>Euteleostomi</taxon>
        <taxon>Actinopterygii</taxon>
        <taxon>Neopterygii</taxon>
        <taxon>Teleostei</taxon>
        <taxon>Neoteleostei</taxon>
        <taxon>Acanthomorphata</taxon>
        <taxon>Pelagiaria</taxon>
        <taxon>Scombriformes</taxon>
        <taxon>Scombridae</taxon>
        <taxon>Scomber</taxon>
    </lineage>
</organism>
<accession>A0AAV1NLZ9</accession>
<evidence type="ECO:0000313" key="2">
    <source>
        <dbReference type="EMBL" id="CAK6960609.1"/>
    </source>
</evidence>
<evidence type="ECO:0000313" key="3">
    <source>
        <dbReference type="Proteomes" id="UP001314229"/>
    </source>
</evidence>
<comment type="caution">
    <text evidence="2">The sequence shown here is derived from an EMBL/GenBank/DDBJ whole genome shotgun (WGS) entry which is preliminary data.</text>
</comment>
<gene>
    <name evidence="2" type="ORF">FSCOSCO3_A024652</name>
</gene>
<evidence type="ECO:0000256" key="1">
    <source>
        <dbReference type="SAM" id="MobiDB-lite"/>
    </source>
</evidence>
<feature type="region of interest" description="Disordered" evidence="1">
    <location>
        <begin position="1"/>
        <end position="21"/>
    </location>
</feature>
<feature type="compositionally biased region" description="Basic and acidic residues" evidence="1">
    <location>
        <begin position="7"/>
        <end position="18"/>
    </location>
</feature>
<dbReference type="Proteomes" id="UP001314229">
    <property type="component" value="Unassembled WGS sequence"/>
</dbReference>
<proteinExistence type="predicted"/>
<protein>
    <submittedName>
        <fullName evidence="2">PREDICTED: uncharacterized protein LOC107739374</fullName>
    </submittedName>
</protein>
<dbReference type="EMBL" id="CAWUFR010000045">
    <property type="protein sequence ID" value="CAK6960609.1"/>
    <property type="molecule type" value="Genomic_DNA"/>
</dbReference>
<feature type="region of interest" description="Disordered" evidence="1">
    <location>
        <begin position="51"/>
        <end position="76"/>
    </location>
</feature>
<sequence>MPNSGIMDKRKVRDEKAGESANKANVNRNILIDNYHGYATKEGMKISVMDEDDFPDLPVTPAKPPPSKKGKQDTTSNAMETNFVDAPEFVSSLAQLINTRSDKLESLIQENKTGIADLKKQIHNICEDVNAVKKRKKTTASCRVAVERGAREMLQRVFSSNHPSILAGFIEGRFYLDIVELLHLLVQVANAVVDAFILSGR</sequence>
<keyword evidence="3" id="KW-1185">Reference proteome</keyword>
<reference evidence="2 3" key="1">
    <citation type="submission" date="2024-01" db="EMBL/GenBank/DDBJ databases">
        <authorList>
            <person name="Alioto T."/>
            <person name="Alioto T."/>
            <person name="Gomez Garrido J."/>
        </authorList>
    </citation>
    <scope>NUCLEOTIDE SEQUENCE [LARGE SCALE GENOMIC DNA]</scope>
</reference>
<dbReference type="AlphaFoldDB" id="A0AAV1NLZ9"/>